<dbReference type="GO" id="GO:0030627">
    <property type="term" value="F:pre-mRNA 5'-splice site binding"/>
    <property type="evidence" value="ECO:0007669"/>
    <property type="project" value="InterPro"/>
</dbReference>
<dbReference type="GO" id="GO:0030619">
    <property type="term" value="F:U1 snRNA binding"/>
    <property type="evidence" value="ECO:0007669"/>
    <property type="project" value="UniProtKB-UniRule"/>
</dbReference>
<evidence type="ECO:0000256" key="2">
    <source>
        <dbReference type="ARBA" id="ARBA00022723"/>
    </source>
</evidence>
<dbReference type="FunFam" id="3.30.160.60:FF:000890">
    <property type="entry name" value="U1 small nuclear ribonucleoprotein C"/>
    <property type="match status" value="1"/>
</dbReference>
<dbReference type="SMART" id="SM00451">
    <property type="entry name" value="ZnF_U1"/>
    <property type="match status" value="1"/>
</dbReference>
<dbReference type="Proteomes" id="UP000078597">
    <property type="component" value="Unassembled WGS sequence"/>
</dbReference>
<dbReference type="HAMAP" id="MF_03153">
    <property type="entry name" value="U1_C"/>
    <property type="match status" value="1"/>
</dbReference>
<dbReference type="SUPFAM" id="SSF57667">
    <property type="entry name" value="beta-beta-alpha zinc fingers"/>
    <property type="match status" value="1"/>
</dbReference>
<proteinExistence type="inferred from homology"/>
<dbReference type="RefSeq" id="XP_028864332.1">
    <property type="nucleotide sequence ID" value="XM_029007998.1"/>
</dbReference>
<dbReference type="OrthoDB" id="76567at2759"/>
<dbReference type="GO" id="GO:0005685">
    <property type="term" value="C:U1 snRNP"/>
    <property type="evidence" value="ECO:0007669"/>
    <property type="project" value="UniProtKB-UniRule"/>
</dbReference>
<dbReference type="Gene3D" id="3.30.160.60">
    <property type="entry name" value="Classic Zinc Finger"/>
    <property type="match status" value="1"/>
</dbReference>
<evidence type="ECO:0000256" key="5">
    <source>
        <dbReference type="ARBA" id="ARBA00022884"/>
    </source>
</evidence>
<comment type="subcellular location">
    <subcellularLocation>
        <location evidence="1 8">Nucleus</location>
    </subcellularLocation>
</comment>
<dbReference type="VEuPathDB" id="PlasmoDB:PmUG01_14043500"/>
<dbReference type="InterPro" id="IPR000690">
    <property type="entry name" value="Matrin/U1-C_Znf_C2H2"/>
</dbReference>
<dbReference type="GeneID" id="39871746"/>
<dbReference type="InterPro" id="IPR013085">
    <property type="entry name" value="U1-CZ_Znf_C2H2"/>
</dbReference>
<comment type="function">
    <text evidence="8">Component of the spliceosomal U1 snRNP, which is essential for recognition of the pre-mRNA 5' splice-site and the subsequent assembly of the spliceosome. U1-C is directly involved in initial 5' splice-site recognition for both constitutive and regulated alternative splicing. The interaction with the 5' splice-site seems to precede base-pairing between the pre-mRNA and the U1 snRNA. Stimulates commitment or early (E) complex formation by stabilizing the base pairing of the 5' end of the U1 snRNA and the 5' splice-site region.</text>
</comment>
<keyword evidence="5 8" id="KW-0694">RNA-binding</keyword>
<dbReference type="OMA" id="PNNKYSR"/>
<evidence type="ECO:0000256" key="4">
    <source>
        <dbReference type="ARBA" id="ARBA00022833"/>
    </source>
</evidence>
<feature type="domain" description="Matrin-type" evidence="9">
    <location>
        <begin position="4"/>
        <end position="30"/>
    </location>
</feature>
<protein>
    <recommendedName>
        <fullName evidence="8">U1 small nuclear ribonucleoprotein C</fullName>
        <shortName evidence="8">U1 snRNP C</shortName>
        <shortName evidence="8">U1-C</shortName>
        <shortName evidence="8">U1C</shortName>
    </recommendedName>
</protein>
<accession>A0A1A8WCD2</accession>
<dbReference type="GO" id="GO:0071004">
    <property type="term" value="C:U2-type prespliceosome"/>
    <property type="evidence" value="ECO:0007669"/>
    <property type="project" value="UniProtKB-UniRule"/>
</dbReference>
<keyword evidence="3 8" id="KW-0863">Zinc-finger</keyword>
<comment type="similarity">
    <text evidence="8">Belongs to the U1 small nuclear ribonucleoprotein C family.</text>
</comment>
<dbReference type="GO" id="GO:0003729">
    <property type="term" value="F:mRNA binding"/>
    <property type="evidence" value="ECO:0007669"/>
    <property type="project" value="UniProtKB-UniRule"/>
</dbReference>
<dbReference type="InterPro" id="IPR003604">
    <property type="entry name" value="Matrin/U1-like-C_Znf_C2H2"/>
</dbReference>
<evidence type="ECO:0000313" key="11">
    <source>
        <dbReference type="EMBL" id="SCP03378.1"/>
    </source>
</evidence>
<dbReference type="GO" id="GO:0000387">
    <property type="term" value="P:spliceosomal snRNP assembly"/>
    <property type="evidence" value="ECO:0007669"/>
    <property type="project" value="UniProtKB-UniRule"/>
</dbReference>
<reference evidence="10" key="1">
    <citation type="submission" date="2016-05" db="EMBL/GenBank/DDBJ databases">
        <authorList>
            <person name="Lavstsen T."/>
            <person name="Jespersen J.S."/>
        </authorList>
    </citation>
    <scope>NUCLEOTIDE SEQUENCE [LARGE SCALE GENOMIC DNA]</scope>
</reference>
<organism evidence="10 12">
    <name type="scientific">Plasmodium malariae</name>
    <dbReference type="NCBI Taxonomy" id="5858"/>
    <lineage>
        <taxon>Eukaryota</taxon>
        <taxon>Sar</taxon>
        <taxon>Alveolata</taxon>
        <taxon>Apicomplexa</taxon>
        <taxon>Aconoidasida</taxon>
        <taxon>Haemosporida</taxon>
        <taxon>Plasmodiidae</taxon>
        <taxon>Plasmodium</taxon>
        <taxon>Plasmodium (Plasmodium)</taxon>
    </lineage>
</organism>
<reference evidence="11 13" key="3">
    <citation type="submission" date="2016-06" db="EMBL/GenBank/DDBJ databases">
        <authorList>
            <consortium name="Pathogen Informatics"/>
        </authorList>
    </citation>
    <scope>NUCLEOTIDE SEQUENCE [LARGE SCALE GENOMIC DNA]</scope>
</reference>
<dbReference type="PANTHER" id="PTHR31148:SF1">
    <property type="entry name" value="U1 SMALL NUCLEAR RIBONUCLEOPROTEIN C"/>
    <property type="match status" value="1"/>
</dbReference>
<comment type="subunit">
    <text evidence="8">U1 snRNP is composed of the 7 core Sm proteins B/B', D1, D2, D3, E, F and G that assemble in a heptameric protein ring on the Sm site of the small nuclear RNA to form the core snRNP, and at least 3 U1 snRNP-specific proteins U1-70K, U1-A and U1-C. U1-C interacts with U1 snRNA and the 5' splice-site region of the pre-mRNA.</text>
</comment>
<dbReference type="InterPro" id="IPR036236">
    <property type="entry name" value="Znf_C2H2_sf"/>
</dbReference>
<dbReference type="InterPro" id="IPR017340">
    <property type="entry name" value="U1_snRNP-C"/>
</dbReference>
<dbReference type="EMBL" id="LT594635">
    <property type="protein sequence ID" value="SCP03378.1"/>
    <property type="molecule type" value="Genomic_DNA"/>
</dbReference>
<keyword evidence="6 8" id="KW-0539">Nucleus</keyword>
<dbReference type="AlphaFoldDB" id="A0A1A8WCD2"/>
<dbReference type="GO" id="GO:0000395">
    <property type="term" value="P:mRNA 5'-splice site recognition"/>
    <property type="evidence" value="ECO:0007669"/>
    <property type="project" value="UniProtKB-UniRule"/>
</dbReference>
<dbReference type="Proteomes" id="UP000219813">
    <property type="component" value="Chromosome 14"/>
</dbReference>
<sequence>MPKYYCEYCDIYLTHSSPVGRRQHIQGRKHISAKIEYFQNLLREEGITPQNFLGFLGNRPYNNALGNPMMNNFMHGNYNMYMKHNQIKNFPHSMRGGNSYRLNMPNNKYSRAGYHPPGSSNKYYSNSNNKYANTYGPSPNTVNAKNKINNYDNKNSLLNEVIGSDAIKKNNGNDLTNSHRYNDNKNNNLNLILDNNPMSADLSTVNVNASNVNEARSCEKDNMHIERD</sequence>
<dbReference type="GO" id="GO:0000243">
    <property type="term" value="C:commitment complex"/>
    <property type="evidence" value="ECO:0007669"/>
    <property type="project" value="UniProtKB-UniRule"/>
</dbReference>
<keyword evidence="4 8" id="KW-0862">Zinc</keyword>
<gene>
    <name evidence="11" type="primary">PmUG01_14043500</name>
    <name evidence="10" type="ORF">PMALA_030060</name>
    <name evidence="11" type="ORF">PMUG01_14043500</name>
</gene>
<keyword evidence="13" id="KW-1185">Reference proteome</keyword>
<dbReference type="Pfam" id="PF06220">
    <property type="entry name" value="zf-U1"/>
    <property type="match status" value="1"/>
</dbReference>
<keyword evidence="2 8" id="KW-0479">Metal-binding</keyword>
<evidence type="ECO:0000313" key="10">
    <source>
        <dbReference type="EMBL" id="SBS90525.1"/>
    </source>
</evidence>
<evidence type="ECO:0000259" key="9">
    <source>
        <dbReference type="PROSITE" id="PS50171"/>
    </source>
</evidence>
<dbReference type="GO" id="GO:0008270">
    <property type="term" value="F:zinc ion binding"/>
    <property type="evidence" value="ECO:0007669"/>
    <property type="project" value="UniProtKB-UniRule"/>
</dbReference>
<evidence type="ECO:0000313" key="13">
    <source>
        <dbReference type="Proteomes" id="UP000219813"/>
    </source>
</evidence>
<evidence type="ECO:0000313" key="12">
    <source>
        <dbReference type="Proteomes" id="UP000078597"/>
    </source>
</evidence>
<name>A0A1A8WCD2_PLAMA</name>
<evidence type="ECO:0000256" key="1">
    <source>
        <dbReference type="ARBA" id="ARBA00004123"/>
    </source>
</evidence>
<keyword evidence="7 8" id="KW-0687">Ribonucleoprotein</keyword>
<dbReference type="PROSITE" id="PS50171">
    <property type="entry name" value="ZF_MATRIN"/>
    <property type="match status" value="1"/>
</dbReference>
<evidence type="ECO:0000256" key="8">
    <source>
        <dbReference type="HAMAP-Rule" id="MF_03153"/>
    </source>
</evidence>
<dbReference type="EMBL" id="FLQW01001603">
    <property type="protein sequence ID" value="SBS90525.1"/>
    <property type="molecule type" value="Genomic_DNA"/>
</dbReference>
<evidence type="ECO:0000256" key="7">
    <source>
        <dbReference type="ARBA" id="ARBA00023274"/>
    </source>
</evidence>
<dbReference type="KEGG" id="pmal:PMUG01_14043500"/>
<evidence type="ECO:0000256" key="3">
    <source>
        <dbReference type="ARBA" id="ARBA00022771"/>
    </source>
</evidence>
<evidence type="ECO:0000256" key="6">
    <source>
        <dbReference type="ARBA" id="ARBA00023242"/>
    </source>
</evidence>
<reference evidence="12" key="2">
    <citation type="submission" date="2016-05" db="EMBL/GenBank/DDBJ databases">
        <authorList>
            <person name="Naeem Raeece"/>
        </authorList>
    </citation>
    <scope>NUCLEOTIDE SEQUENCE [LARGE SCALE GENOMIC DNA]</scope>
</reference>
<dbReference type="PANTHER" id="PTHR31148">
    <property type="entry name" value="U1 SMALL NUCLEAR RIBONUCLEOPROTEIN C"/>
    <property type="match status" value="1"/>
</dbReference>